<feature type="transmembrane region" description="Helical" evidence="1">
    <location>
        <begin position="315"/>
        <end position="339"/>
    </location>
</feature>
<evidence type="ECO:0000313" key="3">
    <source>
        <dbReference type="Proteomes" id="UP000422221"/>
    </source>
</evidence>
<accession>A0A7J4XLT1</accession>
<feature type="transmembrane region" description="Helical" evidence="1">
    <location>
        <begin position="26"/>
        <end position="47"/>
    </location>
</feature>
<dbReference type="RefSeq" id="WP_130058467.1">
    <property type="nucleotide sequence ID" value="NZ_JADNPJ010000030.1"/>
</dbReference>
<feature type="transmembrane region" description="Helical" evidence="1">
    <location>
        <begin position="172"/>
        <end position="195"/>
    </location>
</feature>
<feature type="transmembrane region" description="Helical" evidence="1">
    <location>
        <begin position="272"/>
        <end position="295"/>
    </location>
</feature>
<dbReference type="AlphaFoldDB" id="A0A7J4XLT1"/>
<dbReference type="PANTHER" id="PTHR30354">
    <property type="entry name" value="GNT FAMILY GLUCONATE TRANSPORTER"/>
    <property type="match status" value="1"/>
</dbReference>
<dbReference type="Pfam" id="PF02447">
    <property type="entry name" value="GntP_permease"/>
    <property type="match status" value="1"/>
</dbReference>
<dbReference type="PANTHER" id="PTHR30354:SF23">
    <property type="entry name" value="GNTP FAMILY PERMEASE"/>
    <property type="match status" value="1"/>
</dbReference>
<organism evidence="2 3">
    <name type="scientific">Bacteroides salyersiae</name>
    <dbReference type="NCBI Taxonomy" id="291644"/>
    <lineage>
        <taxon>Bacteria</taxon>
        <taxon>Pseudomonadati</taxon>
        <taxon>Bacteroidota</taxon>
        <taxon>Bacteroidia</taxon>
        <taxon>Bacteroidales</taxon>
        <taxon>Bacteroidaceae</taxon>
        <taxon>Bacteroides</taxon>
    </lineage>
</organism>
<feature type="transmembrane region" description="Helical" evidence="1">
    <location>
        <begin position="95"/>
        <end position="121"/>
    </location>
</feature>
<gene>
    <name evidence="2" type="ORF">F3F73_05605</name>
</gene>
<sequence>MTAIGALFGLLISVFLIIKKISPTYSLIAGAIVGGLLGGLSLADTVSVMTDGVKDVTPAIIRILTAGVLSGILIKTGAATTISNAIINTLGEKRVFAALALATMLLCTVGVFIDVAVITVAPIALSIGKRLGLSPSVLLIAMIGGGKCGNIVSPNPNTIIAAENFKADLSSVMFYNVLPAVIGLLFTIFVIMRLIPKRLTNNGTKQEEEVADDKQLPSLASSLVAPIITIILLALRPVAGITVDPLIALPIGGICGILCMKQWKNILPSIEYGLQKMSTVAVLLIGTGTIAGVIKNSTLKDWILHLLEQAHFNEIMIAPVSGALMSAATASTTAGATLASASFADAILAVGISAAWGAAMINSSATVLDHLPHGSFFHATGGVCELTFKERLKLIPYETLIGAVLATSTTLLCLI</sequence>
<dbReference type="GO" id="GO:0015128">
    <property type="term" value="F:gluconate transmembrane transporter activity"/>
    <property type="evidence" value="ECO:0007669"/>
    <property type="project" value="InterPro"/>
</dbReference>
<feature type="transmembrane region" description="Helical" evidence="1">
    <location>
        <begin position="346"/>
        <end position="368"/>
    </location>
</feature>
<dbReference type="InterPro" id="IPR003474">
    <property type="entry name" value="Glcn_transporter"/>
</dbReference>
<feature type="transmembrane region" description="Helical" evidence="1">
    <location>
        <begin position="241"/>
        <end position="260"/>
    </location>
</feature>
<dbReference type="GO" id="GO:0005886">
    <property type="term" value="C:plasma membrane"/>
    <property type="evidence" value="ECO:0007669"/>
    <property type="project" value="TreeGrafter"/>
</dbReference>
<keyword evidence="1" id="KW-0812">Transmembrane</keyword>
<reference evidence="2 3" key="1">
    <citation type="journal article" date="2019" name="Nat. Med.">
        <title>A library of human gut bacterial isolates paired with longitudinal multiomics data enables mechanistic microbiome research.</title>
        <authorList>
            <person name="Poyet M."/>
            <person name="Groussin M."/>
            <person name="Gibbons S.M."/>
            <person name="Avila-Pacheco J."/>
            <person name="Jiang X."/>
            <person name="Kearney S.M."/>
            <person name="Perrotta A.R."/>
            <person name="Berdy B."/>
            <person name="Zhao S."/>
            <person name="Lieberman T.D."/>
            <person name="Swanson P.K."/>
            <person name="Smith M."/>
            <person name="Roesemann S."/>
            <person name="Alexander J.E."/>
            <person name="Rich S.A."/>
            <person name="Livny J."/>
            <person name="Vlamakis H."/>
            <person name="Clish C."/>
            <person name="Bullock K."/>
            <person name="Deik A."/>
            <person name="Scott J."/>
            <person name="Pierce K.A."/>
            <person name="Xavier R.J."/>
            <person name="Alm E.J."/>
        </authorList>
    </citation>
    <scope>NUCLEOTIDE SEQUENCE [LARGE SCALE GENOMIC DNA]</scope>
    <source>
        <strain evidence="2 3">BIOML-A10</strain>
    </source>
</reference>
<feature type="transmembrane region" description="Helical" evidence="1">
    <location>
        <begin position="216"/>
        <end position="235"/>
    </location>
</feature>
<comment type="caution">
    <text evidence="2">The sequence shown here is derived from an EMBL/GenBank/DDBJ whole genome shotgun (WGS) entry which is preliminary data.</text>
</comment>
<protein>
    <submittedName>
        <fullName evidence="2">GntP family permease</fullName>
    </submittedName>
</protein>
<proteinExistence type="predicted"/>
<evidence type="ECO:0000256" key="1">
    <source>
        <dbReference type="SAM" id="Phobius"/>
    </source>
</evidence>
<keyword evidence="1" id="KW-0472">Membrane</keyword>
<feature type="transmembrane region" description="Helical" evidence="1">
    <location>
        <begin position="59"/>
        <end position="83"/>
    </location>
</feature>
<name>A0A7J4XLT1_9BACE</name>
<evidence type="ECO:0000313" key="2">
    <source>
        <dbReference type="EMBL" id="KAA3767872.1"/>
    </source>
</evidence>
<dbReference type="Proteomes" id="UP000422221">
    <property type="component" value="Unassembled WGS sequence"/>
</dbReference>
<keyword evidence="1" id="KW-1133">Transmembrane helix</keyword>
<dbReference type="EMBL" id="VWMK01000004">
    <property type="protein sequence ID" value="KAA3767872.1"/>
    <property type="molecule type" value="Genomic_DNA"/>
</dbReference>